<name>A0A7D5GLB2_9EURY</name>
<dbReference type="Proteomes" id="UP000509750">
    <property type="component" value="Chromosome"/>
</dbReference>
<feature type="transmembrane region" description="Helical" evidence="1">
    <location>
        <begin position="39"/>
        <end position="63"/>
    </location>
</feature>
<evidence type="ECO:0000256" key="1">
    <source>
        <dbReference type="SAM" id="Phobius"/>
    </source>
</evidence>
<keyword evidence="3" id="KW-1185">Reference proteome</keyword>
<dbReference type="EMBL" id="CP058529">
    <property type="protein sequence ID" value="QLG27884.1"/>
    <property type="molecule type" value="Genomic_DNA"/>
</dbReference>
<organism evidence="2 3">
    <name type="scientific">Halorarum halophilum</name>
    <dbReference type="NCBI Taxonomy" id="2743090"/>
    <lineage>
        <taxon>Archaea</taxon>
        <taxon>Methanobacteriati</taxon>
        <taxon>Methanobacteriota</taxon>
        <taxon>Stenosarchaea group</taxon>
        <taxon>Halobacteria</taxon>
        <taxon>Halobacteriales</taxon>
        <taxon>Haloferacaceae</taxon>
        <taxon>Halorarum</taxon>
    </lineage>
</organism>
<keyword evidence="1" id="KW-1133">Transmembrane helix</keyword>
<evidence type="ECO:0000313" key="3">
    <source>
        <dbReference type="Proteomes" id="UP000509750"/>
    </source>
</evidence>
<protein>
    <submittedName>
        <fullName evidence="2">Uncharacterized protein</fullName>
    </submittedName>
</protein>
<reference evidence="2 3" key="1">
    <citation type="submission" date="2020-07" db="EMBL/GenBank/DDBJ databases">
        <title>Gai3-2, isolated from salt lake.</title>
        <authorList>
            <person name="Cui H."/>
            <person name="Shi X."/>
        </authorList>
    </citation>
    <scope>NUCLEOTIDE SEQUENCE [LARGE SCALE GENOMIC DNA]</scope>
    <source>
        <strain evidence="2 3">Gai3-2</strain>
    </source>
</reference>
<evidence type="ECO:0000313" key="2">
    <source>
        <dbReference type="EMBL" id="QLG27884.1"/>
    </source>
</evidence>
<feature type="transmembrane region" description="Helical" evidence="1">
    <location>
        <begin position="75"/>
        <end position="94"/>
    </location>
</feature>
<dbReference type="AlphaFoldDB" id="A0A7D5GLB2"/>
<dbReference type="OrthoDB" id="307153at2157"/>
<dbReference type="KEGG" id="halg:HUG10_10105"/>
<gene>
    <name evidence="2" type="ORF">HUG10_10105</name>
</gene>
<feature type="transmembrane region" description="Helical" evidence="1">
    <location>
        <begin position="100"/>
        <end position="124"/>
    </location>
</feature>
<sequence length="134" mass="14162">MSLQDRLGPWHGLLILVFLVATGLSLARAEELTAVAGLSAVLYGLLAVVLLQFTVGNVWAYAVEYRDAGGAWSDLPFLAPLVFGVCWGVFAFSTTRSVGVAAWAAFWGFAIVAAITAVAVWLLLGYREGSEPAG</sequence>
<accession>A0A7D5GLB2</accession>
<proteinExistence type="predicted"/>
<dbReference type="RefSeq" id="WP_179169459.1">
    <property type="nucleotide sequence ID" value="NZ_CP058529.1"/>
</dbReference>
<dbReference type="GeneID" id="56029188"/>
<keyword evidence="1" id="KW-0472">Membrane</keyword>
<keyword evidence="1" id="KW-0812">Transmembrane</keyword>